<dbReference type="AlphaFoldDB" id="A0AA37LTZ8"/>
<feature type="compositionally biased region" description="Low complexity" evidence="1">
    <location>
        <begin position="12"/>
        <end position="21"/>
    </location>
</feature>
<reference evidence="2 3" key="1">
    <citation type="submission" date="2021-07" db="EMBL/GenBank/DDBJ databases">
        <title>Genome data of Colletotrichum spaethianum.</title>
        <authorList>
            <person name="Utami Y.D."/>
            <person name="Hiruma K."/>
        </authorList>
    </citation>
    <scope>NUCLEOTIDE SEQUENCE [LARGE SCALE GENOMIC DNA]</scope>
    <source>
        <strain evidence="2 3">MAFF 242679</strain>
    </source>
</reference>
<gene>
    <name evidence="2" type="ORF">ColLi_06776</name>
</gene>
<protein>
    <recommendedName>
        <fullName evidence="4">Nucleoside phosphorylase domain-containing protein</fullName>
    </recommendedName>
</protein>
<comment type="caution">
    <text evidence="2">The sequence shown here is derived from an EMBL/GenBank/DDBJ whole genome shotgun (WGS) entry which is preliminary data.</text>
</comment>
<sequence>MQSQPLTETPPRQSRSSSDSRTSIEKEWAEADNDDSYTVGWVCTTITDYIASQAFLEKKYSERKRISPVYHNICEFGSVGKHKVVIVCLLSGETAATDVNISLGVVFVGTGAGVPFTEQDVCLGDVVVGACSSHNIGGVIDYRLTTESGGSDFE</sequence>
<proteinExistence type="predicted"/>
<evidence type="ECO:0000313" key="2">
    <source>
        <dbReference type="EMBL" id="GJC83938.1"/>
    </source>
</evidence>
<dbReference type="EMBL" id="BPPX01000013">
    <property type="protein sequence ID" value="GJC83938.1"/>
    <property type="molecule type" value="Genomic_DNA"/>
</dbReference>
<name>A0AA37LTZ8_9PEZI</name>
<dbReference type="Proteomes" id="UP001055172">
    <property type="component" value="Unassembled WGS sequence"/>
</dbReference>
<evidence type="ECO:0008006" key="4">
    <source>
        <dbReference type="Google" id="ProtNLM"/>
    </source>
</evidence>
<dbReference type="GO" id="GO:0009116">
    <property type="term" value="P:nucleoside metabolic process"/>
    <property type="evidence" value="ECO:0007669"/>
    <property type="project" value="InterPro"/>
</dbReference>
<dbReference type="PANTHER" id="PTHR46082:SF11">
    <property type="entry name" value="AAA+ ATPASE DOMAIN-CONTAINING PROTEIN-RELATED"/>
    <property type="match status" value="1"/>
</dbReference>
<dbReference type="PANTHER" id="PTHR46082">
    <property type="entry name" value="ATP/GTP-BINDING PROTEIN-RELATED"/>
    <property type="match status" value="1"/>
</dbReference>
<accession>A0AA37LTZ8</accession>
<feature type="compositionally biased region" description="Polar residues" evidence="1">
    <location>
        <begin position="1"/>
        <end position="11"/>
    </location>
</feature>
<dbReference type="InterPro" id="IPR035994">
    <property type="entry name" value="Nucleoside_phosphorylase_sf"/>
</dbReference>
<dbReference type="Gene3D" id="3.40.50.1580">
    <property type="entry name" value="Nucleoside phosphorylase domain"/>
    <property type="match status" value="1"/>
</dbReference>
<feature type="region of interest" description="Disordered" evidence="1">
    <location>
        <begin position="1"/>
        <end position="29"/>
    </location>
</feature>
<evidence type="ECO:0000313" key="3">
    <source>
        <dbReference type="Proteomes" id="UP001055172"/>
    </source>
</evidence>
<evidence type="ECO:0000256" key="1">
    <source>
        <dbReference type="SAM" id="MobiDB-lite"/>
    </source>
</evidence>
<organism evidence="2 3">
    <name type="scientific">Colletotrichum liriopes</name>
    <dbReference type="NCBI Taxonomy" id="708192"/>
    <lineage>
        <taxon>Eukaryota</taxon>
        <taxon>Fungi</taxon>
        <taxon>Dikarya</taxon>
        <taxon>Ascomycota</taxon>
        <taxon>Pezizomycotina</taxon>
        <taxon>Sordariomycetes</taxon>
        <taxon>Hypocreomycetidae</taxon>
        <taxon>Glomerellales</taxon>
        <taxon>Glomerellaceae</taxon>
        <taxon>Colletotrichum</taxon>
        <taxon>Colletotrichum spaethianum species complex</taxon>
    </lineage>
</organism>
<dbReference type="GO" id="GO:0003824">
    <property type="term" value="F:catalytic activity"/>
    <property type="evidence" value="ECO:0007669"/>
    <property type="project" value="InterPro"/>
</dbReference>
<dbReference type="InterPro" id="IPR053137">
    <property type="entry name" value="NLR-like"/>
</dbReference>
<keyword evidence="3" id="KW-1185">Reference proteome</keyword>